<comment type="caution">
    <text evidence="2">The sequence shown here is derived from an EMBL/GenBank/DDBJ whole genome shotgun (WGS) entry which is preliminary data.</text>
</comment>
<reference evidence="2 3" key="1">
    <citation type="submission" date="2021-10" db="EMBL/GenBank/DDBJ databases">
        <title>Streptomyces sp. strain SMC 277, a novel streptomycete isolated from soil.</title>
        <authorList>
            <person name="Chanama M."/>
        </authorList>
    </citation>
    <scope>NUCLEOTIDE SEQUENCE [LARGE SCALE GENOMIC DNA]</scope>
    <source>
        <strain evidence="2 3">SMC 277</strain>
    </source>
</reference>
<keyword evidence="3" id="KW-1185">Reference proteome</keyword>
<dbReference type="Proteomes" id="UP001199054">
    <property type="component" value="Unassembled WGS sequence"/>
</dbReference>
<gene>
    <name evidence="2" type="ORF">LG632_11260</name>
</gene>
<evidence type="ECO:0000256" key="1">
    <source>
        <dbReference type="SAM" id="MobiDB-lite"/>
    </source>
</evidence>
<accession>A0ABS8B5R6</accession>
<proteinExistence type="predicted"/>
<feature type="compositionally biased region" description="Low complexity" evidence="1">
    <location>
        <begin position="46"/>
        <end position="86"/>
    </location>
</feature>
<protein>
    <recommendedName>
        <fullName evidence="4">Serine/arginine repetitive matrix protein 2</fullName>
    </recommendedName>
</protein>
<evidence type="ECO:0000313" key="2">
    <source>
        <dbReference type="EMBL" id="MCB5179955.1"/>
    </source>
</evidence>
<sequence>MRPAVAAVLVAIVVVGAATGWWLANRDEPARESRGTVSPGPPEPSAPTGAPGSGGPAASASSRSPGPATSGPSTSGSPGPGASASAEAREVLTDPKGFVVAVPSGWEREESGGSVFYRSPDRTALIQVFRVVEPDLSPVQAVERASADLGSRTPRYKEIRVGEVAGGAGELVYEYDSDESRGRRRGVERVLVAQDGNKWAVLAAGPAADWPRTQSRHEAALRAFRPGS</sequence>
<evidence type="ECO:0008006" key="4">
    <source>
        <dbReference type="Google" id="ProtNLM"/>
    </source>
</evidence>
<name>A0ABS8B5R6_9ACTN</name>
<dbReference type="EMBL" id="JAJAUY010000032">
    <property type="protein sequence ID" value="MCB5179955.1"/>
    <property type="molecule type" value="Genomic_DNA"/>
</dbReference>
<feature type="region of interest" description="Disordered" evidence="1">
    <location>
        <begin position="29"/>
        <end position="90"/>
    </location>
</feature>
<organism evidence="2 3">
    <name type="scientific">Streptomyces antimicrobicus</name>
    <dbReference type="NCBI Taxonomy" id="2883108"/>
    <lineage>
        <taxon>Bacteria</taxon>
        <taxon>Bacillati</taxon>
        <taxon>Actinomycetota</taxon>
        <taxon>Actinomycetes</taxon>
        <taxon>Kitasatosporales</taxon>
        <taxon>Streptomycetaceae</taxon>
        <taxon>Streptomyces</taxon>
    </lineage>
</organism>
<evidence type="ECO:0000313" key="3">
    <source>
        <dbReference type="Proteomes" id="UP001199054"/>
    </source>
</evidence>
<dbReference type="RefSeq" id="WP_226726826.1">
    <property type="nucleotide sequence ID" value="NZ_JAJAUY010000032.1"/>
</dbReference>